<gene>
    <name evidence="2" type="ORF">EST38_g10272</name>
</gene>
<dbReference type="AlphaFoldDB" id="A0A4Q2D7T2"/>
<sequence>MVDIAAGPAQNSGSIPLNWSMLQILSILLEVIDQRHGMLGFPNEDGLVTAPCPACSGLGHTLVVDPYSDAAISESVADDDTALPAPDALSTTANVAPASTAPLVNTGSTQAPAPAALNPAPAAVGVNAGAIQAPAPAALNPAPAAVGVNAGAIQAPTPALNSATVFIAGATQAVTPAPVPVAGGTQATPPALNPVIAPAPVGVVNAGGTQAAVPAPIQALAPIQTGTAAAGIQAADPQPIAMPLPGIHSIAGTSPPAPDQAIFTNTNAERFYVVSKGRRVGIFGGWVNTSPYVTGVGGAVYIRFSTMDAAVESYTRAFNAGLVSYL</sequence>
<comment type="caution">
    <text evidence="2">The sequence shown here is derived from an EMBL/GenBank/DDBJ whole genome shotgun (WGS) entry which is preliminary data.</text>
</comment>
<feature type="domain" description="Ribonuclease H1 N-terminal" evidence="1">
    <location>
        <begin position="270"/>
        <end position="311"/>
    </location>
</feature>
<evidence type="ECO:0000313" key="2">
    <source>
        <dbReference type="EMBL" id="RXW15577.1"/>
    </source>
</evidence>
<keyword evidence="3" id="KW-1185">Reference proteome</keyword>
<organism evidence="2 3">
    <name type="scientific">Candolleomyces aberdarensis</name>
    <dbReference type="NCBI Taxonomy" id="2316362"/>
    <lineage>
        <taxon>Eukaryota</taxon>
        <taxon>Fungi</taxon>
        <taxon>Dikarya</taxon>
        <taxon>Basidiomycota</taxon>
        <taxon>Agaricomycotina</taxon>
        <taxon>Agaricomycetes</taxon>
        <taxon>Agaricomycetidae</taxon>
        <taxon>Agaricales</taxon>
        <taxon>Agaricineae</taxon>
        <taxon>Psathyrellaceae</taxon>
        <taxon>Candolleomyces</taxon>
    </lineage>
</organism>
<dbReference type="Pfam" id="PF01693">
    <property type="entry name" value="Cauli_VI"/>
    <property type="match status" value="1"/>
</dbReference>
<dbReference type="EMBL" id="SDEE01000536">
    <property type="protein sequence ID" value="RXW15577.1"/>
    <property type="molecule type" value="Genomic_DNA"/>
</dbReference>
<dbReference type="InterPro" id="IPR037056">
    <property type="entry name" value="RNase_H1_N_sf"/>
</dbReference>
<dbReference type="InterPro" id="IPR011320">
    <property type="entry name" value="RNase_H1_N"/>
</dbReference>
<protein>
    <recommendedName>
        <fullName evidence="1">Ribonuclease H1 N-terminal domain-containing protein</fullName>
    </recommendedName>
</protein>
<dbReference type="STRING" id="2316362.A0A4Q2D7T2"/>
<evidence type="ECO:0000259" key="1">
    <source>
        <dbReference type="Pfam" id="PF01693"/>
    </source>
</evidence>
<dbReference type="InterPro" id="IPR009027">
    <property type="entry name" value="Ribosomal_bL9/RNase_H1_N"/>
</dbReference>
<evidence type="ECO:0000313" key="3">
    <source>
        <dbReference type="Proteomes" id="UP000290288"/>
    </source>
</evidence>
<dbReference type="SUPFAM" id="SSF55658">
    <property type="entry name" value="L9 N-domain-like"/>
    <property type="match status" value="1"/>
</dbReference>
<proteinExistence type="predicted"/>
<name>A0A4Q2D7T2_9AGAR</name>
<dbReference type="OrthoDB" id="3270804at2759"/>
<reference evidence="2 3" key="1">
    <citation type="submission" date="2019-01" db="EMBL/GenBank/DDBJ databases">
        <title>Draft genome sequence of Psathyrella aberdarensis IHI B618.</title>
        <authorList>
            <person name="Buettner E."/>
            <person name="Kellner H."/>
        </authorList>
    </citation>
    <scope>NUCLEOTIDE SEQUENCE [LARGE SCALE GENOMIC DNA]</scope>
    <source>
        <strain evidence="2 3">IHI B618</strain>
    </source>
</reference>
<accession>A0A4Q2D7T2</accession>
<dbReference type="Gene3D" id="3.40.970.10">
    <property type="entry name" value="Ribonuclease H1, N-terminal domain"/>
    <property type="match status" value="1"/>
</dbReference>
<dbReference type="Proteomes" id="UP000290288">
    <property type="component" value="Unassembled WGS sequence"/>
</dbReference>